<protein>
    <recommendedName>
        <fullName evidence="1">PcRGLX/YetA-like central beta-sandwich domain-containing protein</fullName>
    </recommendedName>
</protein>
<evidence type="ECO:0000259" key="1">
    <source>
        <dbReference type="Pfam" id="PF21345"/>
    </source>
</evidence>
<feature type="domain" description="PcRGLX/YetA-like central beta-sandwich" evidence="1">
    <location>
        <begin position="141"/>
        <end position="244"/>
    </location>
</feature>
<keyword evidence="3" id="KW-1185">Reference proteome</keyword>
<evidence type="ECO:0000313" key="2">
    <source>
        <dbReference type="EMBL" id="SCX95472.1"/>
    </source>
</evidence>
<organism evidence="2 3">
    <name type="scientific">Desulfoluna spongiiphila</name>
    <dbReference type="NCBI Taxonomy" id="419481"/>
    <lineage>
        <taxon>Bacteria</taxon>
        <taxon>Pseudomonadati</taxon>
        <taxon>Thermodesulfobacteriota</taxon>
        <taxon>Desulfobacteria</taxon>
        <taxon>Desulfobacterales</taxon>
        <taxon>Desulfolunaceae</taxon>
        <taxon>Desulfoluna</taxon>
    </lineage>
</organism>
<dbReference type="InterPro" id="IPR048330">
    <property type="entry name" value="PcRGLX/YetA_2nd"/>
</dbReference>
<evidence type="ECO:0000313" key="3">
    <source>
        <dbReference type="Proteomes" id="UP000198870"/>
    </source>
</evidence>
<dbReference type="EMBL" id="FMUX01000002">
    <property type="protein sequence ID" value="SCX95472.1"/>
    <property type="molecule type" value="Genomic_DNA"/>
</dbReference>
<proteinExistence type="predicted"/>
<dbReference type="Pfam" id="PF21345">
    <property type="entry name" value="PcRGLX_2nd"/>
    <property type="match status" value="1"/>
</dbReference>
<reference evidence="2 3" key="1">
    <citation type="submission" date="2016-10" db="EMBL/GenBank/DDBJ databases">
        <authorList>
            <person name="de Groot N.N."/>
        </authorList>
    </citation>
    <scope>NUCLEOTIDE SEQUENCE [LARGE SCALE GENOMIC DNA]</scope>
    <source>
        <strain evidence="2 3">AA1</strain>
    </source>
</reference>
<sequence>MMKESLQGVLKRRVWCAVVVMFCVGGVMSTHGECAVDPAVRIEVRELLPEGVSGLDRPHEAATFGVPLRDCDGIQTINQLGLSGLWDYQFRVLHRYPSGNIQWVLIDTLASVPAGQSTVIWLTNGSGNSSGNSLPIDLAADNGNTITVDTGAARFVIRKARYNVFDSVVAGGTSFLSNTGGITAVSGTTQYSSANDEQSTAVIEENGPIKAVIRCEGHLKPASGPWLFGYTMRMYFYKGSGRTRLDLILKNAEISSYSVKTFESVRIKLPTTMVAPSYLFSTGPGVQAGGFIDGSAHLYQGYSSYKYVQYLGGADLLKARLVPDVGLEVVNGASVIHALGDEKSYSEGFAAMATQGMQINCGIRNLYGMWPTGFTMTEDGHLYIDVFSPRNTKDDIRFAFFAHDKRQVVLEFTPEAKDPKQTFYTLQYPLAGLADFEHYAEAKAVYGEDRLATHGETRDFLADIGLESYEISNVDTLRRYYVWGQGGGSNQYDLQLCKYLHYLQTGNGGAFLAAQNDDHYKMFGSVKHSDDFDVYVQGPTLFKNVNTTSPPDQNLTYNSKFFDREHSHDVSVPVGYFLTGDESLMDAWRDYGEYTLYDQGSGKGPVDSYYDGTIHVGFPRIFSRALRRAGAYGQYASTSVWREKIGRMVGNFMGMRAIPEDDDQDGWDSDRGFFYMSRDGSRPDGVRSNKVFMAYDIFPNAFWYYVPGNFDDPLMYEDYQDYILGLAFHSLREIIPLEHQPYGFKLDEANSADLTGEYPFSFLMAAGYEMTGDDSFLDQYTSHYRQMLIIQSKERVYSPYSSKFIHNHENRDILTGYVAPEGAGRVDLGNSGAPGVSRSGSVYTLTWQAPMDEIIRYQIKFSAAPMVENLNFDQVTRAYEYAPSAYENFWAALNIANEPTPKQSEGDVETVSIDVAQAINAYNTRYGLTAGQPAYQVYDDQTDYFFSVKFFADAPIVNGIDTPLLPCPP</sequence>
<dbReference type="STRING" id="419481.SAMN05216233_102278"/>
<accession>A0A1G5BZ82</accession>
<dbReference type="Proteomes" id="UP000198870">
    <property type="component" value="Unassembled WGS sequence"/>
</dbReference>
<name>A0A1G5BZ82_9BACT</name>
<gene>
    <name evidence="2" type="ORF">SAMN05216233_102278</name>
</gene>
<dbReference type="AlphaFoldDB" id="A0A1G5BZ82"/>